<dbReference type="SMART" id="SM00120">
    <property type="entry name" value="HX"/>
    <property type="match status" value="3"/>
</dbReference>
<evidence type="ECO:0000256" key="24">
    <source>
        <dbReference type="ARBA" id="ARBA00076283"/>
    </source>
</evidence>
<evidence type="ECO:0000256" key="22">
    <source>
        <dbReference type="ARBA" id="ARBA00074057"/>
    </source>
</evidence>
<evidence type="ECO:0000256" key="21">
    <source>
        <dbReference type="ARBA" id="ARBA00023288"/>
    </source>
</evidence>
<keyword evidence="14 26" id="KW-0862">Zinc</keyword>
<evidence type="ECO:0000256" key="2">
    <source>
        <dbReference type="ARBA" id="ARBA00004498"/>
    </source>
</evidence>
<dbReference type="OrthoDB" id="406838at2759"/>
<evidence type="ECO:0000256" key="17">
    <source>
        <dbReference type="ARBA" id="ARBA00023136"/>
    </source>
</evidence>
<evidence type="ECO:0000256" key="31">
    <source>
        <dbReference type="SAM" id="MobiDB-lite"/>
    </source>
</evidence>
<evidence type="ECO:0000256" key="30">
    <source>
        <dbReference type="PROSITE-ProRule" id="PRU01011"/>
    </source>
</evidence>
<feature type="binding site" evidence="27">
    <location>
        <position position="206"/>
    </location>
    <ligand>
        <name>Ca(2+)</name>
        <dbReference type="ChEBI" id="CHEBI:29108"/>
        <label>1</label>
    </ligand>
</feature>
<keyword evidence="10 26" id="KW-0479">Metal-binding</keyword>
<feature type="active site" evidence="25">
    <location>
        <position position="244"/>
    </location>
</feature>
<dbReference type="Gene3D" id="3.40.390.10">
    <property type="entry name" value="Collagenase (Catalytic Domain)"/>
    <property type="match status" value="1"/>
</dbReference>
<dbReference type="SUPFAM" id="SSF50923">
    <property type="entry name" value="Hemopexin-like domain"/>
    <property type="match status" value="1"/>
</dbReference>
<feature type="binding site" evidence="27">
    <location>
        <position position="208"/>
    </location>
    <ligand>
        <name>Ca(2+)</name>
        <dbReference type="ChEBI" id="CHEBI:29108"/>
        <label>3</label>
    </ligand>
</feature>
<accession>A0A8T2PU29</accession>
<comment type="similarity">
    <text evidence="3">Belongs to the peptidase M10A family.</text>
</comment>
<feature type="binding site" evidence="27">
    <location>
        <position position="182"/>
    </location>
    <ligand>
        <name>Ca(2+)</name>
        <dbReference type="ChEBI" id="CHEBI:29108"/>
        <label>3</label>
    </ligand>
</feature>
<dbReference type="GO" id="GO:0030574">
    <property type="term" value="P:collagen catabolic process"/>
    <property type="evidence" value="ECO:0007669"/>
    <property type="project" value="TreeGrafter"/>
</dbReference>
<feature type="binding site" evidence="27">
    <location>
        <position position="261"/>
    </location>
    <ligand>
        <name>Zn(2+)</name>
        <dbReference type="ChEBI" id="CHEBI:29105"/>
        <label>2</label>
        <note>catalytic</note>
    </ligand>
</feature>
<keyword evidence="7" id="KW-0336">GPI-anchor</keyword>
<feature type="repeat" description="Hemopexin" evidence="30">
    <location>
        <begin position="421"/>
        <end position="467"/>
    </location>
</feature>
<keyword evidence="17" id="KW-0472">Membrane</keyword>
<dbReference type="PANTHER" id="PTHR10201:SF330">
    <property type="entry name" value="MATRIX METALLOPROTEINASE-17"/>
    <property type="match status" value="1"/>
</dbReference>
<gene>
    <name evidence="33" type="ORF">JZ751_001556</name>
</gene>
<keyword evidence="8" id="KW-0645">Protease</keyword>
<evidence type="ECO:0000256" key="12">
    <source>
        <dbReference type="ARBA" id="ARBA00022737"/>
    </source>
</evidence>
<evidence type="ECO:0000313" key="34">
    <source>
        <dbReference type="Proteomes" id="UP000824540"/>
    </source>
</evidence>
<keyword evidence="34" id="KW-1185">Reference proteome</keyword>
<keyword evidence="11" id="KW-0732">Signal</keyword>
<keyword evidence="5" id="KW-0964">Secreted</keyword>
<keyword evidence="16" id="KW-0482">Metalloprotease</keyword>
<evidence type="ECO:0000256" key="29">
    <source>
        <dbReference type="PIRSR" id="PIRSR621190-5"/>
    </source>
</evidence>
<dbReference type="Pfam" id="PF01471">
    <property type="entry name" value="PG_binding_1"/>
    <property type="match status" value="1"/>
</dbReference>
<evidence type="ECO:0000256" key="28">
    <source>
        <dbReference type="PIRSR" id="PIRSR621190-4"/>
    </source>
</evidence>
<feature type="binding site" evidence="26">
    <location>
        <position position="247"/>
    </location>
    <ligand>
        <name>Zn(2+)</name>
        <dbReference type="ChEBI" id="CHEBI:29105"/>
        <label>2</label>
        <note>catalytic</note>
    </ligand>
</feature>
<dbReference type="FunFam" id="2.110.10.10:FF:000003">
    <property type="entry name" value="Matrix metallopeptidase 17"/>
    <property type="match status" value="1"/>
</dbReference>
<name>A0A8T2PU29_9TELE</name>
<evidence type="ECO:0000256" key="5">
    <source>
        <dbReference type="ARBA" id="ARBA00022525"/>
    </source>
</evidence>
<comment type="cofactor">
    <cofactor evidence="27">
        <name>Zn(2+)</name>
        <dbReference type="ChEBI" id="CHEBI:29105"/>
    </cofactor>
    <text evidence="27">Binds 2 Zn(2+) ions per subunit.</text>
</comment>
<evidence type="ECO:0000256" key="19">
    <source>
        <dbReference type="ARBA" id="ARBA00023157"/>
    </source>
</evidence>
<evidence type="ECO:0000256" key="20">
    <source>
        <dbReference type="ARBA" id="ARBA00023180"/>
    </source>
</evidence>
<dbReference type="InterPro" id="IPR018487">
    <property type="entry name" value="Hemopexin-like_repeat"/>
</dbReference>
<evidence type="ECO:0000256" key="25">
    <source>
        <dbReference type="PIRSR" id="PIRSR001191-1"/>
    </source>
</evidence>
<evidence type="ECO:0000256" key="18">
    <source>
        <dbReference type="ARBA" id="ARBA00023145"/>
    </source>
</evidence>
<dbReference type="PRINTS" id="PR00138">
    <property type="entry name" value="MATRIXIN"/>
</dbReference>
<keyword evidence="18" id="KW-0865">Zymogen</keyword>
<keyword evidence="20" id="KW-0325">Glycoprotein</keyword>
<evidence type="ECO:0000256" key="23">
    <source>
        <dbReference type="ARBA" id="ARBA00075831"/>
    </source>
</evidence>
<evidence type="ECO:0000259" key="32">
    <source>
        <dbReference type="SMART" id="SM00235"/>
    </source>
</evidence>
<sequence length="585" mass="66305">MNVKGPESDGKQQALWLIEHFLNAFSSLIQDWLTKFGYLPPPDPVTGQLQTKEALTKAIKAMQKYGGLEETGVLDEETLVLMKTPRCSLPDVSESESQSGRQRRSLPPESKWSKRHLSWRIRTFPTESHMLGRDTVRALMHYALKVWSDIAPLNFHEVAGGEADIQIEFTKADHNDGYPFDGPGGTVAHAFYPGERFTAGDTHFDDDEAWTFRSPGEGMMGMTQLSDMFCDVYGMDLFAVAVHEFGHAIGLAHTSAIESIMRPYYQGPVGDPLKYNLPYEDKVRVWQLYGVRDSVSHTDSPDTTRSADPPVLLDLPENRSTVPLLALARCGFLFLLFTCYRRRKYFWRLTREKHLVSLRPAQIHRFWRGLPANLDGLDAVYERPGDHKIVFFKGLKYWVFKDNNVEEGYPRPISDFGLPVEGVDAAFVWLHNEKTYFFKGSSYWRYDDHLRRMDLGYPKDSVLWKGVPPQLDDAMRWSDGASYFFKGKEYWRVMGSDMEAESGYPRPIGKDWLLCTDMQSDSPALEANGTETRSHGQRHASHAENNYEVCSCTSDSATALSAHLAEPHGLLVPLVTLALVLCAPP</sequence>
<dbReference type="InterPro" id="IPR002477">
    <property type="entry name" value="Peptidoglycan-bd-like"/>
</dbReference>
<dbReference type="PROSITE" id="PS51642">
    <property type="entry name" value="HEMOPEXIN_2"/>
    <property type="match status" value="3"/>
</dbReference>
<dbReference type="GO" id="GO:0005615">
    <property type="term" value="C:extracellular space"/>
    <property type="evidence" value="ECO:0007669"/>
    <property type="project" value="TreeGrafter"/>
</dbReference>
<comment type="subcellular location">
    <subcellularLocation>
        <location evidence="1">Cell membrane</location>
        <topology evidence="1">Lipid-anchor</topology>
        <topology evidence="1">GPI-anchor</topology>
        <orientation evidence="1">Extracellular side</orientation>
    </subcellularLocation>
    <subcellularLocation>
        <location evidence="2">Secreted</location>
        <location evidence="2">Extracellular space</location>
        <location evidence="2">Extracellular matrix</location>
    </subcellularLocation>
</comment>
<dbReference type="InterPro" id="IPR006026">
    <property type="entry name" value="Peptidase_Metallo"/>
</dbReference>
<evidence type="ECO:0000256" key="8">
    <source>
        <dbReference type="ARBA" id="ARBA00022670"/>
    </source>
</evidence>
<reference evidence="33" key="1">
    <citation type="thesis" date="2021" institute="BYU ScholarsArchive" country="Provo, UT, USA">
        <title>Applications of and Algorithms for Genome Assembly and Genomic Analyses with an Emphasis on Marine Teleosts.</title>
        <authorList>
            <person name="Pickett B.D."/>
        </authorList>
    </citation>
    <scope>NUCLEOTIDE SEQUENCE</scope>
    <source>
        <strain evidence="33">HI-2016</strain>
    </source>
</reference>
<keyword evidence="15 27" id="KW-0106">Calcium</keyword>
<dbReference type="InterPro" id="IPR001818">
    <property type="entry name" value="Pept_M10_metallopeptidase"/>
</dbReference>
<feature type="binding site" evidence="27">
    <location>
        <position position="201"/>
    </location>
    <ligand>
        <name>Ca(2+)</name>
        <dbReference type="ChEBI" id="CHEBI:29108"/>
        <label>2</label>
    </ligand>
</feature>
<feature type="binding site" evidence="27">
    <location>
        <position position="203"/>
    </location>
    <ligand>
        <name>Zn(2+)</name>
        <dbReference type="ChEBI" id="CHEBI:29105"/>
        <label>1</label>
    </ligand>
</feature>
<evidence type="ECO:0000256" key="27">
    <source>
        <dbReference type="PIRSR" id="PIRSR621190-2"/>
    </source>
</evidence>
<feature type="binding site" description="in inhibited form" evidence="27">
    <location>
        <position position="87"/>
    </location>
    <ligand>
        <name>Zn(2+)</name>
        <dbReference type="ChEBI" id="CHEBI:29105"/>
        <label>2</label>
        <note>catalytic</note>
    </ligand>
</feature>
<dbReference type="Proteomes" id="UP000824540">
    <property type="component" value="Unassembled WGS sequence"/>
</dbReference>
<dbReference type="PIRSF" id="PIRSF001191">
    <property type="entry name" value="Peptidase_M10A_matrix"/>
    <property type="match status" value="1"/>
</dbReference>
<evidence type="ECO:0000256" key="6">
    <source>
        <dbReference type="ARBA" id="ARBA00022530"/>
    </source>
</evidence>
<feature type="binding site" evidence="27">
    <location>
        <position position="378"/>
    </location>
    <ligand>
        <name>Ca(2+)</name>
        <dbReference type="ChEBI" id="CHEBI:29108"/>
        <label>4</label>
    </ligand>
</feature>
<feature type="binding site" evidence="27">
    <location>
        <position position="176"/>
    </location>
    <ligand>
        <name>Zn(2+)</name>
        <dbReference type="ChEBI" id="CHEBI:29105"/>
        <label>1</label>
    </ligand>
</feature>
<comment type="caution">
    <text evidence="33">The sequence shown here is derived from an EMBL/GenBank/DDBJ whole genome shotgun (WGS) entry which is preliminary data.</text>
</comment>
<evidence type="ECO:0000256" key="7">
    <source>
        <dbReference type="ARBA" id="ARBA00022622"/>
    </source>
</evidence>
<evidence type="ECO:0000256" key="3">
    <source>
        <dbReference type="ARBA" id="ARBA00010370"/>
    </source>
</evidence>
<evidence type="ECO:0000256" key="14">
    <source>
        <dbReference type="ARBA" id="ARBA00022833"/>
    </source>
</evidence>
<feature type="short sequence motif" description="Cysteine switch" evidence="29">
    <location>
        <begin position="85"/>
        <end position="92"/>
    </location>
</feature>
<feature type="binding site" evidence="27">
    <location>
        <position position="205"/>
    </location>
    <ligand>
        <name>Ca(2+)</name>
        <dbReference type="ChEBI" id="CHEBI:29108"/>
        <label>3</label>
    </ligand>
</feature>
<evidence type="ECO:0000256" key="16">
    <source>
        <dbReference type="ARBA" id="ARBA00023049"/>
    </source>
</evidence>
<dbReference type="Gene3D" id="2.110.10.10">
    <property type="entry name" value="Hemopexin-like domain"/>
    <property type="match status" value="1"/>
</dbReference>
<dbReference type="GO" id="GO:0006508">
    <property type="term" value="P:proteolysis"/>
    <property type="evidence" value="ECO:0007669"/>
    <property type="project" value="UniProtKB-KW"/>
</dbReference>
<keyword evidence="21" id="KW-0449">Lipoprotein</keyword>
<dbReference type="GO" id="GO:0098552">
    <property type="term" value="C:side of membrane"/>
    <property type="evidence" value="ECO:0007669"/>
    <property type="project" value="UniProtKB-KW"/>
</dbReference>
<feature type="region of interest" description="Disordered" evidence="31">
    <location>
        <begin position="89"/>
        <end position="109"/>
    </location>
</feature>
<evidence type="ECO:0000256" key="15">
    <source>
        <dbReference type="ARBA" id="ARBA00022837"/>
    </source>
</evidence>
<keyword evidence="9" id="KW-0165">Cleavage on pair of basic residues</keyword>
<keyword evidence="6" id="KW-0272">Extracellular matrix</keyword>
<protein>
    <recommendedName>
        <fullName evidence="22">Matrix metalloproteinase-17</fullName>
    </recommendedName>
    <alternativeName>
        <fullName evidence="23">Membrane-type matrix metalloproteinase 4</fullName>
    </alternativeName>
    <alternativeName>
        <fullName evidence="24">Membrane-type-4 matrix metalloproteinase</fullName>
    </alternativeName>
</protein>
<feature type="binding site" evidence="27">
    <location>
        <position position="472"/>
    </location>
    <ligand>
        <name>Ca(2+)</name>
        <dbReference type="ChEBI" id="CHEBI:29108"/>
        <label>4</label>
    </ligand>
</feature>
<feature type="binding site" evidence="27">
    <location>
        <position position="208"/>
    </location>
    <ligand>
        <name>Ca(2+)</name>
        <dbReference type="ChEBI" id="CHEBI:29108"/>
        <label>1</label>
    </ligand>
</feature>
<dbReference type="GO" id="GO:0030198">
    <property type="term" value="P:extracellular matrix organization"/>
    <property type="evidence" value="ECO:0007669"/>
    <property type="project" value="TreeGrafter"/>
</dbReference>
<feature type="modified residue" description="Phosphotyrosine; by PKDCC" evidence="28">
    <location>
        <position position="409"/>
    </location>
</feature>
<dbReference type="PANTHER" id="PTHR10201">
    <property type="entry name" value="MATRIX METALLOPROTEINASE"/>
    <property type="match status" value="1"/>
</dbReference>
<dbReference type="InterPro" id="IPR036365">
    <property type="entry name" value="PGBD-like_sf"/>
</dbReference>
<keyword evidence="12" id="KW-0677">Repeat</keyword>
<feature type="binding site" evidence="27">
    <location>
        <position position="181"/>
    </location>
    <ligand>
        <name>Ca(2+)</name>
        <dbReference type="ChEBI" id="CHEBI:29108"/>
        <label>3</label>
    </ligand>
</feature>
<dbReference type="InterPro" id="IPR021190">
    <property type="entry name" value="Pept_M10A"/>
</dbReference>
<feature type="binding site" evidence="26">
    <location>
        <position position="243"/>
    </location>
    <ligand>
        <name>Zn(2+)</name>
        <dbReference type="ChEBI" id="CHEBI:29105"/>
        <label>2</label>
        <note>catalytic</note>
    </ligand>
</feature>
<dbReference type="Pfam" id="PF00045">
    <property type="entry name" value="Hemopexin"/>
    <property type="match status" value="3"/>
</dbReference>
<dbReference type="AlphaFoldDB" id="A0A8T2PU29"/>
<dbReference type="FunFam" id="3.40.390.10:FF:000016">
    <property type="entry name" value="Matrix metallopeptidase 17"/>
    <property type="match status" value="1"/>
</dbReference>
<keyword evidence="19" id="KW-1015">Disulfide bond</keyword>
<comment type="cofactor">
    <cofactor evidence="27">
        <name>Ca(2+)</name>
        <dbReference type="ChEBI" id="CHEBI:29108"/>
    </cofactor>
    <text evidence="27">Can bind about 5 Ca(2+) ions per subunit.</text>
</comment>
<feature type="binding site" evidence="27">
    <location>
        <position position="189"/>
    </location>
    <ligand>
        <name>Zn(2+)</name>
        <dbReference type="ChEBI" id="CHEBI:29105"/>
        <label>1</label>
    </ligand>
</feature>
<proteinExistence type="inferred from homology"/>
<evidence type="ECO:0000256" key="4">
    <source>
        <dbReference type="ARBA" id="ARBA00022475"/>
    </source>
</evidence>
<dbReference type="CDD" id="cd00094">
    <property type="entry name" value="HX"/>
    <property type="match status" value="1"/>
</dbReference>
<dbReference type="SUPFAM" id="SSF47090">
    <property type="entry name" value="PGBD-like"/>
    <property type="match status" value="1"/>
</dbReference>
<keyword evidence="13" id="KW-0378">Hydrolase</keyword>
<dbReference type="CDD" id="cd04278">
    <property type="entry name" value="ZnMc_MMP"/>
    <property type="match status" value="1"/>
</dbReference>
<dbReference type="GO" id="GO:0005886">
    <property type="term" value="C:plasma membrane"/>
    <property type="evidence" value="ECO:0007669"/>
    <property type="project" value="UniProtKB-SubCell"/>
</dbReference>
<organism evidence="33 34">
    <name type="scientific">Albula glossodonta</name>
    <name type="common">roundjaw bonefish</name>
    <dbReference type="NCBI Taxonomy" id="121402"/>
    <lineage>
        <taxon>Eukaryota</taxon>
        <taxon>Metazoa</taxon>
        <taxon>Chordata</taxon>
        <taxon>Craniata</taxon>
        <taxon>Vertebrata</taxon>
        <taxon>Euteleostomi</taxon>
        <taxon>Actinopterygii</taxon>
        <taxon>Neopterygii</taxon>
        <taxon>Teleostei</taxon>
        <taxon>Albuliformes</taxon>
        <taxon>Albulidae</taxon>
        <taxon>Albula</taxon>
    </lineage>
</organism>
<keyword evidence="4" id="KW-1003">Cell membrane</keyword>
<dbReference type="SMART" id="SM00235">
    <property type="entry name" value="ZnMc"/>
    <property type="match status" value="1"/>
</dbReference>
<evidence type="ECO:0000313" key="33">
    <source>
        <dbReference type="EMBL" id="KAG9354843.1"/>
    </source>
</evidence>
<dbReference type="SUPFAM" id="SSF55486">
    <property type="entry name" value="Metalloproteases ('zincins'), catalytic domain"/>
    <property type="match status" value="1"/>
</dbReference>
<feature type="binding site" evidence="27">
    <location>
        <position position="426"/>
    </location>
    <ligand>
        <name>Ca(2+)</name>
        <dbReference type="ChEBI" id="CHEBI:29108"/>
        <label>5</label>
    </ligand>
</feature>
<feature type="binding site" evidence="27">
    <location>
        <position position="174"/>
    </location>
    <ligand>
        <name>Zn(2+)</name>
        <dbReference type="ChEBI" id="CHEBI:29105"/>
        <label>1</label>
    </ligand>
</feature>
<dbReference type="GO" id="GO:0004222">
    <property type="term" value="F:metalloendopeptidase activity"/>
    <property type="evidence" value="ECO:0007669"/>
    <property type="project" value="InterPro"/>
</dbReference>
<evidence type="ECO:0000256" key="9">
    <source>
        <dbReference type="ARBA" id="ARBA00022685"/>
    </source>
</evidence>
<dbReference type="InterPro" id="IPR024079">
    <property type="entry name" value="MetalloPept_cat_dom_sf"/>
</dbReference>
<dbReference type="InterPro" id="IPR033739">
    <property type="entry name" value="M10A_MMP"/>
</dbReference>
<feature type="binding site" evidence="27">
    <location>
        <position position="164"/>
    </location>
    <ligand>
        <name>Ca(2+)</name>
        <dbReference type="ChEBI" id="CHEBI:29108"/>
        <label>2</label>
    </ligand>
</feature>
<dbReference type="InterPro" id="IPR000585">
    <property type="entry name" value="Hemopexin-like_dom"/>
</dbReference>
<evidence type="ECO:0000256" key="26">
    <source>
        <dbReference type="PIRSR" id="PIRSR001191-2"/>
    </source>
</evidence>
<dbReference type="GO" id="GO:0031012">
    <property type="term" value="C:extracellular matrix"/>
    <property type="evidence" value="ECO:0007669"/>
    <property type="project" value="InterPro"/>
</dbReference>
<evidence type="ECO:0000256" key="10">
    <source>
        <dbReference type="ARBA" id="ARBA00022723"/>
    </source>
</evidence>
<evidence type="ECO:0000256" key="1">
    <source>
        <dbReference type="ARBA" id="ARBA00004471"/>
    </source>
</evidence>
<feature type="repeat" description="Hemopexin" evidence="30">
    <location>
        <begin position="468"/>
        <end position="515"/>
    </location>
</feature>
<feature type="domain" description="Peptidase metallopeptidase" evidence="32">
    <location>
        <begin position="108"/>
        <end position="291"/>
    </location>
</feature>
<evidence type="ECO:0000256" key="13">
    <source>
        <dbReference type="ARBA" id="ARBA00022801"/>
    </source>
</evidence>
<dbReference type="InterPro" id="IPR036375">
    <property type="entry name" value="Hemopexin-like_dom_sf"/>
</dbReference>
<dbReference type="Pfam" id="PF00413">
    <property type="entry name" value="Peptidase_M10"/>
    <property type="match status" value="1"/>
</dbReference>
<evidence type="ECO:0000256" key="11">
    <source>
        <dbReference type="ARBA" id="ARBA00022729"/>
    </source>
</evidence>
<feature type="binding site" evidence="26">
    <location>
        <position position="253"/>
    </location>
    <ligand>
        <name>Zn(2+)</name>
        <dbReference type="ChEBI" id="CHEBI:29105"/>
        <label>2</label>
        <note>catalytic</note>
    </ligand>
</feature>
<dbReference type="EMBL" id="JAFBMS010000002">
    <property type="protein sequence ID" value="KAG9354843.1"/>
    <property type="molecule type" value="Genomic_DNA"/>
</dbReference>
<feature type="repeat" description="Hemopexin" evidence="30">
    <location>
        <begin position="374"/>
        <end position="420"/>
    </location>
</feature>
<dbReference type="GO" id="GO:0008270">
    <property type="term" value="F:zinc ion binding"/>
    <property type="evidence" value="ECO:0007669"/>
    <property type="project" value="InterPro"/>
</dbReference>